<dbReference type="VEuPathDB" id="FungiDB:MYCFIDRAFT_25199"/>
<keyword evidence="6" id="KW-1185">Reference proteome</keyword>
<keyword evidence="3" id="KW-0732">Signal</keyword>
<dbReference type="Gene3D" id="3.20.20.140">
    <property type="entry name" value="Metal-dependent hydrolases"/>
    <property type="match status" value="2"/>
</dbReference>
<evidence type="ECO:0000256" key="1">
    <source>
        <dbReference type="ARBA" id="ARBA00022801"/>
    </source>
</evidence>
<proteinExistence type="predicted"/>
<evidence type="ECO:0000256" key="2">
    <source>
        <dbReference type="SAM" id="MobiDB-lite"/>
    </source>
</evidence>
<evidence type="ECO:0000259" key="4">
    <source>
        <dbReference type="Pfam" id="PF01979"/>
    </source>
</evidence>
<dbReference type="SUPFAM" id="SSF51338">
    <property type="entry name" value="Composite domain of metallo-dependent hydrolases"/>
    <property type="match status" value="1"/>
</dbReference>
<feature type="signal peptide" evidence="3">
    <location>
        <begin position="1"/>
        <end position="23"/>
    </location>
</feature>
<dbReference type="GO" id="GO:0006046">
    <property type="term" value="P:N-acetylglucosamine catabolic process"/>
    <property type="evidence" value="ECO:0007669"/>
    <property type="project" value="TreeGrafter"/>
</dbReference>
<reference evidence="5 6" key="1">
    <citation type="journal article" date="2012" name="PLoS Pathog.">
        <title>Diverse lifestyles and strategies of plant pathogenesis encoded in the genomes of eighteen Dothideomycetes fungi.</title>
        <authorList>
            <person name="Ohm R.A."/>
            <person name="Feau N."/>
            <person name="Henrissat B."/>
            <person name="Schoch C.L."/>
            <person name="Horwitz B.A."/>
            <person name="Barry K.W."/>
            <person name="Condon B.J."/>
            <person name="Copeland A.C."/>
            <person name="Dhillon B."/>
            <person name="Glaser F."/>
            <person name="Hesse C.N."/>
            <person name="Kosti I."/>
            <person name="LaButti K."/>
            <person name="Lindquist E.A."/>
            <person name="Lucas S."/>
            <person name="Salamov A.A."/>
            <person name="Bradshaw R.E."/>
            <person name="Ciuffetti L."/>
            <person name="Hamelin R.C."/>
            <person name="Kema G.H.J."/>
            <person name="Lawrence C."/>
            <person name="Scott J.A."/>
            <person name="Spatafora J.W."/>
            <person name="Turgeon B.G."/>
            <person name="de Wit P.J.G.M."/>
            <person name="Zhong S."/>
            <person name="Goodwin S.B."/>
            <person name="Grigoriev I.V."/>
        </authorList>
    </citation>
    <scope>NUCLEOTIDE SEQUENCE [LARGE SCALE GENOMIC DNA]</scope>
    <source>
        <strain evidence="5 6">CIRAD86</strain>
    </source>
</reference>
<dbReference type="AlphaFoldDB" id="N1QCE8"/>
<dbReference type="KEGG" id="pfj:MYCFIDRAFT_25199"/>
<dbReference type="GO" id="GO:0008448">
    <property type="term" value="F:N-acetylglucosamine-6-phosphate deacetylase activity"/>
    <property type="evidence" value="ECO:0007669"/>
    <property type="project" value="TreeGrafter"/>
</dbReference>
<gene>
    <name evidence="5" type="ORF">MYCFIDRAFT_25199</name>
</gene>
<dbReference type="CDD" id="cd01309">
    <property type="entry name" value="Met_dep_hydrolase_C"/>
    <property type="match status" value="1"/>
</dbReference>
<protein>
    <recommendedName>
        <fullName evidence="4">Amidohydrolase-related domain-containing protein</fullName>
    </recommendedName>
</protein>
<dbReference type="PANTHER" id="PTHR11113">
    <property type="entry name" value="N-ACETYLGLUCOSAMINE-6-PHOSPHATE DEACETYLASE"/>
    <property type="match status" value="1"/>
</dbReference>
<dbReference type="HOGENOM" id="CLU_006273_0_0_1"/>
<dbReference type="InterPro" id="IPR011059">
    <property type="entry name" value="Metal-dep_hydrolase_composite"/>
</dbReference>
<dbReference type="OrthoDB" id="10258955at2759"/>
<dbReference type="Pfam" id="PF01979">
    <property type="entry name" value="Amidohydro_1"/>
    <property type="match status" value="1"/>
</dbReference>
<organism evidence="5 6">
    <name type="scientific">Pseudocercospora fijiensis (strain CIRAD86)</name>
    <name type="common">Black leaf streak disease fungus</name>
    <name type="synonym">Mycosphaerella fijiensis</name>
    <dbReference type="NCBI Taxonomy" id="383855"/>
    <lineage>
        <taxon>Eukaryota</taxon>
        <taxon>Fungi</taxon>
        <taxon>Dikarya</taxon>
        <taxon>Ascomycota</taxon>
        <taxon>Pezizomycotina</taxon>
        <taxon>Dothideomycetes</taxon>
        <taxon>Dothideomycetidae</taxon>
        <taxon>Mycosphaerellales</taxon>
        <taxon>Mycosphaerellaceae</taxon>
        <taxon>Pseudocercospora</taxon>
    </lineage>
</organism>
<dbReference type="RefSeq" id="XP_007919681.1">
    <property type="nucleotide sequence ID" value="XM_007921490.1"/>
</dbReference>
<name>N1QCE8_PSEFD</name>
<dbReference type="eggNOG" id="ENOG502QQ9Z">
    <property type="taxonomic scope" value="Eukaryota"/>
</dbReference>
<accession>N1QCE8</accession>
<feature type="domain" description="Amidohydrolase-related" evidence="4">
    <location>
        <begin position="380"/>
        <end position="485"/>
    </location>
</feature>
<feature type="chain" id="PRO_5004110656" description="Amidohydrolase-related domain-containing protein" evidence="3">
    <location>
        <begin position="24"/>
        <end position="910"/>
    </location>
</feature>
<feature type="region of interest" description="Disordered" evidence="2">
    <location>
        <begin position="42"/>
        <end position="63"/>
    </location>
</feature>
<evidence type="ECO:0000256" key="3">
    <source>
        <dbReference type="SAM" id="SignalP"/>
    </source>
</evidence>
<dbReference type="GeneID" id="19338416"/>
<dbReference type="InterPro" id="IPR006680">
    <property type="entry name" value="Amidohydro-rel"/>
</dbReference>
<keyword evidence="1" id="KW-0378">Hydrolase</keyword>
<dbReference type="SUPFAM" id="SSF51556">
    <property type="entry name" value="Metallo-dependent hydrolases"/>
    <property type="match status" value="2"/>
</dbReference>
<dbReference type="InterPro" id="IPR032466">
    <property type="entry name" value="Metal_Hydrolase"/>
</dbReference>
<dbReference type="EMBL" id="KB446555">
    <property type="protein sequence ID" value="EME89098.1"/>
    <property type="molecule type" value="Genomic_DNA"/>
</dbReference>
<dbReference type="Proteomes" id="UP000016932">
    <property type="component" value="Unassembled WGS sequence"/>
</dbReference>
<evidence type="ECO:0000313" key="5">
    <source>
        <dbReference type="EMBL" id="EME89098.1"/>
    </source>
</evidence>
<evidence type="ECO:0000313" key="6">
    <source>
        <dbReference type="Proteomes" id="UP000016932"/>
    </source>
</evidence>
<dbReference type="PANTHER" id="PTHR11113:SF14">
    <property type="entry name" value="N-ACETYLGLUCOSAMINE-6-PHOSPHATE DEACETYLASE"/>
    <property type="match status" value="1"/>
</dbReference>
<sequence>MRVFVLGLIGTLIYLNWTPNTEGSTQILSIERLHAEHAKCSRLQHIPQDPQSSRTKSMRHSESQQPILIRNATVWTGEPRAKSSIEDIRTGKAYTWSHADLLLEDGLIKKVGHHIVDESLPKNVKIIDAGGRQVTAGIIDMHSHTGVDSLPALDGAQDTNELSSDITPYVRSLDGLNPLDPQIRVIKSGGVTTSLILPGSGNNIGGEAFVIKHAVGQSNGRPELSIESLIADPDKTWRYMKMACGENAKNVYGKVGEHGPVSRLGEAWEFRHAFEQAAKYKNSQDEWCATADRIGAQNMQSYLPSDLRWESLSAVLRGQVLVNTHCYTIPDLESFIGYTNEFNFSVRAFHHAHSTYLIPEVLKRAYGGRAPAAALFADNMNYKTEAYVASEQAGKILFENGITPVYVSDNPVLNAQHVVFEAAKAYRAGLPYHAALAGVTSASAELLGLGNRIGKLRPNFDADVVIWDSDPLAVGATPLQVFIDGVPQFEDPVVLDKPFTAPIKHFVSQEVQDQPTAKSRIGFTGVSKILLPGHEQILAEEYSNVVVEDGRISCIGKCHEDVSSLSAADIINLQDGHIAPPLTAFGSLLGIEEITAESTTSDGSLDESSFSAAIDGLRFEGKNLAAAYRHGVTKAITAPKFAYADHKGISAGFRVGAKHALEKGAIFNPHIALHYTLTSDVKSAKTPSISSAIAELRSKLLKAITTSQKEGEIQPAEEVALSKVVNGSLPLVLGIHSADTIASILRLKSEIDTATNSTLRLAILGGAESYILANELAAADVGVILAPLFSYAATWDQRRALTGAPLTNGTAIDVLHAAGVKVAIGVDEDWEARDLFLQAGIVQINSGGKIDEKEALALASRNICEILGLEGLEEKGSDLGEFVVFDGNPLTINGQVRAVADGRGLVSVWA</sequence>